<proteinExistence type="predicted"/>
<dbReference type="EMBL" id="CADEAL010001029">
    <property type="protein sequence ID" value="CAB1428197.1"/>
    <property type="molecule type" value="Genomic_DNA"/>
</dbReference>
<dbReference type="AlphaFoldDB" id="A0A9N7UCQ9"/>
<protein>
    <submittedName>
        <fullName evidence="2">Uncharacterized protein</fullName>
    </submittedName>
</protein>
<evidence type="ECO:0000313" key="2">
    <source>
        <dbReference type="EMBL" id="CAB1428197.1"/>
    </source>
</evidence>
<comment type="caution">
    <text evidence="2">The sequence shown here is derived from an EMBL/GenBank/DDBJ whole genome shotgun (WGS) entry which is preliminary data.</text>
</comment>
<accession>A0A9N7UCQ9</accession>
<feature type="compositionally biased region" description="Acidic residues" evidence="1">
    <location>
        <begin position="92"/>
        <end position="102"/>
    </location>
</feature>
<organism evidence="2 3">
    <name type="scientific">Pleuronectes platessa</name>
    <name type="common">European plaice</name>
    <dbReference type="NCBI Taxonomy" id="8262"/>
    <lineage>
        <taxon>Eukaryota</taxon>
        <taxon>Metazoa</taxon>
        <taxon>Chordata</taxon>
        <taxon>Craniata</taxon>
        <taxon>Vertebrata</taxon>
        <taxon>Euteleostomi</taxon>
        <taxon>Actinopterygii</taxon>
        <taxon>Neopterygii</taxon>
        <taxon>Teleostei</taxon>
        <taxon>Neoteleostei</taxon>
        <taxon>Acanthomorphata</taxon>
        <taxon>Carangaria</taxon>
        <taxon>Pleuronectiformes</taxon>
        <taxon>Pleuronectoidei</taxon>
        <taxon>Pleuronectidae</taxon>
        <taxon>Pleuronectes</taxon>
    </lineage>
</organism>
<evidence type="ECO:0000256" key="1">
    <source>
        <dbReference type="SAM" id="MobiDB-lite"/>
    </source>
</evidence>
<sequence length="124" mass="14080">MLPIAPQHLPFVSSVLLVSLRDEAEPGLSAHMIISVRVQPLCPHLLGYRGFQDVTGTVKTQPVLSAPNSRLRKQDHQARRLFFFGMLSICQEEEEEEEEEEDRTQGEDERESLQTCLHLQGLLT</sequence>
<name>A0A9N7UCQ9_PLEPL</name>
<reference evidence="2" key="1">
    <citation type="submission" date="2020-03" db="EMBL/GenBank/DDBJ databases">
        <authorList>
            <person name="Weist P."/>
        </authorList>
    </citation>
    <scope>NUCLEOTIDE SEQUENCE</scope>
</reference>
<feature type="region of interest" description="Disordered" evidence="1">
    <location>
        <begin position="92"/>
        <end position="114"/>
    </location>
</feature>
<evidence type="ECO:0000313" key="3">
    <source>
        <dbReference type="Proteomes" id="UP001153269"/>
    </source>
</evidence>
<keyword evidence="3" id="KW-1185">Reference proteome</keyword>
<dbReference type="Proteomes" id="UP001153269">
    <property type="component" value="Unassembled WGS sequence"/>
</dbReference>
<gene>
    <name evidence="2" type="ORF">PLEPLA_LOCUS16162</name>
</gene>